<dbReference type="GO" id="GO:0043565">
    <property type="term" value="F:sequence-specific DNA binding"/>
    <property type="evidence" value="ECO:0007669"/>
    <property type="project" value="InterPro"/>
</dbReference>
<keyword evidence="4" id="KW-1133">Transmembrane helix</keyword>
<keyword evidence="3" id="KW-0804">Transcription</keyword>
<proteinExistence type="predicted"/>
<evidence type="ECO:0000256" key="1">
    <source>
        <dbReference type="ARBA" id="ARBA00023015"/>
    </source>
</evidence>
<gene>
    <name evidence="7" type="ORF">BTO22_03530</name>
</gene>
<sequence>MSHFRVLILSILLSFSTYTYSSSDNTIFYPMPIHADGQYITAQQLFLRDDGALWMYDVYGQMHLFDGANIFTLGKRTDTELPKQISFYDNKFWFIKDSKIQSWSNDQGLNVEYILPKESNLLNINQSSGVFWGNNSEQFFVYDPENDAFYTANINEANTSAIHDEIAITSAIYIDKRWVVSTSEGLFEFDTVTESFTPLHLGQYIDAIFYSKETGQIILGTHDSIWIAELNGNELNIHNKFSNDLTLLSFAETKCSFWFGTEQGLYKWSLETKNLEYFESVVRDDYSLEGNKIYALLSDNNNGVWVATDNGVSYYSDGSRLFTRARYKEANGHLDIHEITAIQQTPGQYSWLGTSVGLFQLNNADITSGLIEVMPYYINDLSRGNDVIWAATTSGIYKLGINSNKVSRESGLESLDNENVEHLLIDTSGILWFANSKGLYKYDSATKKLTYLGFYWALEQKYSTQITHMYENKNGQILIGTNMGLYRYENGALTFDYAYIRAGSILDMVDTEYGDSWIVSNYGLQISDAKGGRNDVELSAEYTTPHCVLSSSNGVWLTSSKGLSLYTHQGRLTKHFGSQRGLINNELLTDLCSISDNGTMMFVSKDGLFFADEQELLEYQITKPHVVIGQVKVDHKAVSYGSEKKLKTPIPYEASISFLFGILPEFQNKLFSYQLIGSSDESWQHFEGSSLIFDSLKPGRYVLRIKPDNNGQRRSNITEFLFYVEVPWFLAPWFIFLLFGVAIFTVLGIYSWRSKEIKKSNEKLKKSVEIKTKQLSNQGKVLVSSNRQLQKLLTVRQHVISEMAEQAQQPIRDIQHDLQKKGSLTNLALANQCEYSLSLLKQLAHIEPLVMQQKNNRINQVLSTLLRAAVKGWKEEYHLKGVNLYLEDCSKNCSIFVQPLLIDAIFNNVLFHLLKRSQFGEQVVIQIHCDDKIVTTHFISDGKCIIDSELEALKGVDLTQTIEVIHQALGLSSVKQLTVQNGGHFEVKQNELGNNELVLSWPIALDTFIDKVPLAKFGEQINDDAYLHQRWLIGVYKIVEDNYRNPAFGTSAAAKELFISERNFQRKFKQLTQRSFMEYLIEVKLEKACELLISGYKVADSAFESGFNDPSYFSKRFKRHYGLSPTQFVSENEDKESDEL</sequence>
<accession>A0A2S7XBH4</accession>
<evidence type="ECO:0000256" key="2">
    <source>
        <dbReference type="ARBA" id="ARBA00023125"/>
    </source>
</evidence>
<dbReference type="PANTHER" id="PTHR43280">
    <property type="entry name" value="ARAC-FAMILY TRANSCRIPTIONAL REGULATOR"/>
    <property type="match status" value="1"/>
</dbReference>
<dbReference type="SUPFAM" id="SSF46689">
    <property type="entry name" value="Homeodomain-like"/>
    <property type="match status" value="1"/>
</dbReference>
<dbReference type="SUPFAM" id="SSF63829">
    <property type="entry name" value="Calcium-dependent phosphotriesterase"/>
    <property type="match status" value="2"/>
</dbReference>
<feature type="domain" description="HTH araC/xylS-type" evidence="6">
    <location>
        <begin position="1033"/>
        <end position="1131"/>
    </location>
</feature>
<dbReference type="InterPro" id="IPR018060">
    <property type="entry name" value="HTH_AraC"/>
</dbReference>
<organism evidence="7 8">
    <name type="scientific">Aliivibrio sifiae</name>
    <dbReference type="NCBI Taxonomy" id="566293"/>
    <lineage>
        <taxon>Bacteria</taxon>
        <taxon>Pseudomonadati</taxon>
        <taxon>Pseudomonadota</taxon>
        <taxon>Gammaproteobacteria</taxon>
        <taxon>Vibrionales</taxon>
        <taxon>Vibrionaceae</taxon>
        <taxon>Aliivibrio</taxon>
    </lineage>
</organism>
<dbReference type="GO" id="GO:0003700">
    <property type="term" value="F:DNA-binding transcription factor activity"/>
    <property type="evidence" value="ECO:0007669"/>
    <property type="project" value="InterPro"/>
</dbReference>
<dbReference type="Gene3D" id="3.30.565.10">
    <property type="entry name" value="Histidine kinase-like ATPase, C-terminal domain"/>
    <property type="match status" value="1"/>
</dbReference>
<dbReference type="InterPro" id="IPR015943">
    <property type="entry name" value="WD40/YVTN_repeat-like_dom_sf"/>
</dbReference>
<dbReference type="PROSITE" id="PS01124">
    <property type="entry name" value="HTH_ARAC_FAMILY_2"/>
    <property type="match status" value="1"/>
</dbReference>
<dbReference type="Proteomes" id="UP000239263">
    <property type="component" value="Unassembled WGS sequence"/>
</dbReference>
<keyword evidence="4" id="KW-0472">Membrane</keyword>
<keyword evidence="4" id="KW-0812">Transmembrane</keyword>
<comment type="caution">
    <text evidence="7">The sequence shown here is derived from an EMBL/GenBank/DDBJ whole genome shotgun (WGS) entry which is preliminary data.</text>
</comment>
<dbReference type="Gene3D" id="1.10.10.60">
    <property type="entry name" value="Homeodomain-like"/>
    <property type="match status" value="1"/>
</dbReference>
<evidence type="ECO:0000313" key="8">
    <source>
        <dbReference type="Proteomes" id="UP000239263"/>
    </source>
</evidence>
<dbReference type="InterPro" id="IPR036890">
    <property type="entry name" value="HATPase_C_sf"/>
</dbReference>
<feature type="signal peptide" evidence="5">
    <location>
        <begin position="1"/>
        <end position="21"/>
    </location>
</feature>
<keyword evidence="5" id="KW-0732">Signal</keyword>
<name>A0A2S7XBH4_9GAMM</name>
<dbReference type="RefSeq" id="WP_105054296.1">
    <property type="nucleotide sequence ID" value="NZ_CAWNRT010000001.1"/>
</dbReference>
<evidence type="ECO:0000259" key="6">
    <source>
        <dbReference type="PROSITE" id="PS01124"/>
    </source>
</evidence>
<dbReference type="Gene3D" id="2.130.10.10">
    <property type="entry name" value="YVTN repeat-like/Quinoprotein amine dehydrogenase"/>
    <property type="match status" value="2"/>
</dbReference>
<reference evidence="7 8" key="1">
    <citation type="submission" date="2016-12" db="EMBL/GenBank/DDBJ databases">
        <title>Diversity of luminous bacteria.</title>
        <authorList>
            <person name="Yoshizawa S."/>
            <person name="Kogure K."/>
        </authorList>
    </citation>
    <scope>NUCLEOTIDE SEQUENCE [LARGE SCALE GENOMIC DNA]</scope>
    <source>
        <strain evidence="7 8">ATCC 33715</strain>
    </source>
</reference>
<feature type="chain" id="PRO_5015491988" evidence="5">
    <location>
        <begin position="22"/>
        <end position="1140"/>
    </location>
</feature>
<dbReference type="InterPro" id="IPR011110">
    <property type="entry name" value="Reg_prop"/>
</dbReference>
<dbReference type="InterPro" id="IPR018062">
    <property type="entry name" value="HTH_AraC-typ_CS"/>
</dbReference>
<evidence type="ECO:0000256" key="3">
    <source>
        <dbReference type="ARBA" id="ARBA00023163"/>
    </source>
</evidence>
<dbReference type="OrthoDB" id="9803764at2"/>
<dbReference type="InterPro" id="IPR013783">
    <property type="entry name" value="Ig-like_fold"/>
</dbReference>
<dbReference type="Pfam" id="PF07494">
    <property type="entry name" value="Reg_prop"/>
    <property type="match status" value="1"/>
</dbReference>
<dbReference type="Pfam" id="PF12833">
    <property type="entry name" value="HTH_18"/>
    <property type="match status" value="1"/>
</dbReference>
<dbReference type="SMART" id="SM00342">
    <property type="entry name" value="HTH_ARAC"/>
    <property type="match status" value="1"/>
</dbReference>
<dbReference type="PROSITE" id="PS00041">
    <property type="entry name" value="HTH_ARAC_FAMILY_1"/>
    <property type="match status" value="1"/>
</dbReference>
<evidence type="ECO:0000256" key="5">
    <source>
        <dbReference type="SAM" id="SignalP"/>
    </source>
</evidence>
<dbReference type="InterPro" id="IPR009057">
    <property type="entry name" value="Homeodomain-like_sf"/>
</dbReference>
<dbReference type="Gene3D" id="2.60.40.10">
    <property type="entry name" value="Immunoglobulins"/>
    <property type="match status" value="1"/>
</dbReference>
<dbReference type="EMBL" id="MSCO01000001">
    <property type="protein sequence ID" value="PQJ88700.1"/>
    <property type="molecule type" value="Genomic_DNA"/>
</dbReference>
<evidence type="ECO:0000256" key="4">
    <source>
        <dbReference type="SAM" id="Phobius"/>
    </source>
</evidence>
<dbReference type="PANTHER" id="PTHR43280:SF28">
    <property type="entry name" value="HTH-TYPE TRANSCRIPTIONAL ACTIVATOR RHAS"/>
    <property type="match status" value="1"/>
</dbReference>
<dbReference type="AlphaFoldDB" id="A0A2S7XBH4"/>
<keyword evidence="1" id="KW-0805">Transcription regulation</keyword>
<keyword evidence="2" id="KW-0238">DNA-binding</keyword>
<evidence type="ECO:0000313" key="7">
    <source>
        <dbReference type="EMBL" id="PQJ88700.1"/>
    </source>
</evidence>
<feature type="transmembrane region" description="Helical" evidence="4">
    <location>
        <begin position="728"/>
        <end position="750"/>
    </location>
</feature>
<protein>
    <submittedName>
        <fullName evidence="7">AraC family transcriptional regulator</fullName>
    </submittedName>
</protein>